<gene>
    <name evidence="13" type="ORF">XAT740_LOCUS38067</name>
</gene>
<keyword evidence="10 11" id="KW-0472">Membrane</keyword>
<protein>
    <recommendedName>
        <fullName evidence="4">rhomboid protease</fullName>
        <ecNumber evidence="4">3.4.21.105</ecNumber>
    </recommendedName>
</protein>
<dbReference type="GO" id="GO:0006508">
    <property type="term" value="P:proteolysis"/>
    <property type="evidence" value="ECO:0007669"/>
    <property type="project" value="UniProtKB-KW"/>
</dbReference>
<evidence type="ECO:0000256" key="10">
    <source>
        <dbReference type="ARBA" id="ARBA00023136"/>
    </source>
</evidence>
<dbReference type="Proteomes" id="UP000663828">
    <property type="component" value="Unassembled WGS sequence"/>
</dbReference>
<keyword evidence="7 11" id="KW-0378">Hydrolase</keyword>
<accession>A0A815R8U2</accession>
<feature type="transmembrane region" description="Helical" evidence="11">
    <location>
        <begin position="167"/>
        <end position="184"/>
    </location>
</feature>
<feature type="transmembrane region" description="Helical" evidence="11">
    <location>
        <begin position="226"/>
        <end position="244"/>
    </location>
</feature>
<keyword evidence="14" id="KW-1185">Reference proteome</keyword>
<evidence type="ECO:0000256" key="1">
    <source>
        <dbReference type="ARBA" id="ARBA00000156"/>
    </source>
</evidence>
<dbReference type="GO" id="GO:0004252">
    <property type="term" value="F:serine-type endopeptidase activity"/>
    <property type="evidence" value="ECO:0007669"/>
    <property type="project" value="InterPro"/>
</dbReference>
<sequence length="315" mass="35697">MKTMYTKLAHRTEPVSCSTHSIGLVKNQNTNRDISINVGELAPTSDVNTFSSRSLYPTFTITIVILDLFMLLFVYIVQQGTTITSETWIKMGAKYVPCMRPIYSTMVEEVYQSQLKKQCQSFLFPYQLFRFITPMFLHGGITHLISNLVYQALAEVLLEGRYSIKKLSFCYLLFGFSGNMMSALCNPKTISFGASGAVYGLVIFCIIDHIFRVFTIDDSHEKKRQFLMTLLVIPYFIMSIFVDVDCSDRTDHAAHIGGSIVGALLAISLCKTPEFIVNQNRYGRKGVQMMALSILMAYFLISLLIFYIPIPVNFK</sequence>
<keyword evidence="8 11" id="KW-0720">Serine protease</keyword>
<reference evidence="13" key="1">
    <citation type="submission" date="2021-02" db="EMBL/GenBank/DDBJ databases">
        <authorList>
            <person name="Nowell W R."/>
        </authorList>
    </citation>
    <scope>NUCLEOTIDE SEQUENCE</scope>
</reference>
<organism evidence="13 14">
    <name type="scientific">Adineta ricciae</name>
    <name type="common">Rotifer</name>
    <dbReference type="NCBI Taxonomy" id="249248"/>
    <lineage>
        <taxon>Eukaryota</taxon>
        <taxon>Metazoa</taxon>
        <taxon>Spiralia</taxon>
        <taxon>Gnathifera</taxon>
        <taxon>Rotifera</taxon>
        <taxon>Eurotatoria</taxon>
        <taxon>Bdelloidea</taxon>
        <taxon>Adinetida</taxon>
        <taxon>Adinetidae</taxon>
        <taxon>Adineta</taxon>
    </lineage>
</organism>
<dbReference type="EMBL" id="CAJNOR010004069">
    <property type="protein sequence ID" value="CAF1472575.1"/>
    <property type="molecule type" value="Genomic_DNA"/>
</dbReference>
<evidence type="ECO:0000256" key="8">
    <source>
        <dbReference type="ARBA" id="ARBA00022825"/>
    </source>
</evidence>
<dbReference type="PANTHER" id="PTHR22936:SF69">
    <property type="entry name" value="RHOMBOID-LIKE PROTEIN"/>
    <property type="match status" value="1"/>
</dbReference>
<comment type="caution">
    <text evidence="13">The sequence shown here is derived from an EMBL/GenBank/DDBJ whole genome shotgun (WGS) entry which is preliminary data.</text>
</comment>
<evidence type="ECO:0000256" key="4">
    <source>
        <dbReference type="ARBA" id="ARBA00013039"/>
    </source>
</evidence>
<feature type="transmembrane region" description="Helical" evidence="11">
    <location>
        <begin position="55"/>
        <end position="77"/>
    </location>
</feature>
<evidence type="ECO:0000256" key="9">
    <source>
        <dbReference type="ARBA" id="ARBA00022989"/>
    </source>
</evidence>
<dbReference type="Pfam" id="PF01694">
    <property type="entry name" value="Rhomboid"/>
    <property type="match status" value="1"/>
</dbReference>
<feature type="domain" description="Peptidase S54 rhomboid" evidence="12">
    <location>
        <begin position="127"/>
        <end position="271"/>
    </location>
</feature>
<evidence type="ECO:0000256" key="11">
    <source>
        <dbReference type="RuleBase" id="RU362115"/>
    </source>
</evidence>
<dbReference type="Gene3D" id="1.20.1540.10">
    <property type="entry name" value="Rhomboid-like"/>
    <property type="match status" value="1"/>
</dbReference>
<evidence type="ECO:0000259" key="12">
    <source>
        <dbReference type="Pfam" id="PF01694"/>
    </source>
</evidence>
<dbReference type="SUPFAM" id="SSF144091">
    <property type="entry name" value="Rhomboid-like"/>
    <property type="match status" value="1"/>
</dbReference>
<evidence type="ECO:0000256" key="5">
    <source>
        <dbReference type="ARBA" id="ARBA00022670"/>
    </source>
</evidence>
<dbReference type="AlphaFoldDB" id="A0A815R8U2"/>
<evidence type="ECO:0000313" key="14">
    <source>
        <dbReference type="Proteomes" id="UP000663828"/>
    </source>
</evidence>
<name>A0A815R8U2_ADIRI</name>
<dbReference type="EC" id="3.4.21.105" evidence="4"/>
<keyword evidence="9 11" id="KW-1133">Transmembrane helix</keyword>
<evidence type="ECO:0000256" key="6">
    <source>
        <dbReference type="ARBA" id="ARBA00022692"/>
    </source>
</evidence>
<evidence type="ECO:0000256" key="2">
    <source>
        <dbReference type="ARBA" id="ARBA00004141"/>
    </source>
</evidence>
<proteinExistence type="inferred from homology"/>
<comment type="catalytic activity">
    <reaction evidence="1 11">
        <text>Cleaves type-1 transmembrane domains using a catalytic dyad composed of serine and histidine that are contributed by different transmembrane domains.</text>
        <dbReference type="EC" id="3.4.21.105"/>
    </reaction>
</comment>
<dbReference type="InterPro" id="IPR022764">
    <property type="entry name" value="Peptidase_S54_rhomboid_dom"/>
</dbReference>
<dbReference type="PANTHER" id="PTHR22936">
    <property type="entry name" value="RHOMBOID-RELATED"/>
    <property type="match status" value="1"/>
</dbReference>
<comment type="caution">
    <text evidence="11">Lacks conserved residue(s) required for the propagation of feature annotation.</text>
</comment>
<comment type="function">
    <text evidence="11">Serine protease involved in intramembrane proteolysis.</text>
</comment>
<evidence type="ECO:0000313" key="13">
    <source>
        <dbReference type="EMBL" id="CAF1472575.1"/>
    </source>
</evidence>
<feature type="transmembrane region" description="Helical" evidence="11">
    <location>
        <begin position="190"/>
        <end position="214"/>
    </location>
</feature>
<evidence type="ECO:0000256" key="3">
    <source>
        <dbReference type="ARBA" id="ARBA00009045"/>
    </source>
</evidence>
<feature type="transmembrane region" description="Helical" evidence="11">
    <location>
        <begin position="256"/>
        <end position="277"/>
    </location>
</feature>
<dbReference type="GO" id="GO:0016020">
    <property type="term" value="C:membrane"/>
    <property type="evidence" value="ECO:0007669"/>
    <property type="project" value="UniProtKB-SubCell"/>
</dbReference>
<feature type="transmembrane region" description="Helical" evidence="11">
    <location>
        <begin position="289"/>
        <end position="310"/>
    </location>
</feature>
<keyword evidence="5 11" id="KW-0645">Protease</keyword>
<comment type="similarity">
    <text evidence="3 11">Belongs to the peptidase S54 family.</text>
</comment>
<dbReference type="InterPro" id="IPR002610">
    <property type="entry name" value="Peptidase_S54_rhomboid-like"/>
</dbReference>
<dbReference type="InterPro" id="IPR035952">
    <property type="entry name" value="Rhomboid-like_sf"/>
</dbReference>
<comment type="subcellular location">
    <subcellularLocation>
        <location evidence="2 11">Membrane</location>
        <topology evidence="2 11">Multi-pass membrane protein</topology>
    </subcellularLocation>
</comment>
<evidence type="ECO:0000256" key="7">
    <source>
        <dbReference type="ARBA" id="ARBA00022801"/>
    </source>
</evidence>
<keyword evidence="6 11" id="KW-0812">Transmembrane</keyword>